<dbReference type="KEGG" id="sfug:CNQ36_20285"/>
<evidence type="ECO:0000259" key="6">
    <source>
        <dbReference type="Pfam" id="PF06271"/>
    </source>
</evidence>
<dbReference type="GeneID" id="93885172"/>
<dbReference type="GO" id="GO:0016020">
    <property type="term" value="C:membrane"/>
    <property type="evidence" value="ECO:0007669"/>
    <property type="project" value="UniProtKB-SubCell"/>
</dbReference>
<organism evidence="7 8">
    <name type="scientific">Streptomyces fungicidicus</name>
    <dbReference type="NCBI Taxonomy" id="68203"/>
    <lineage>
        <taxon>Bacteria</taxon>
        <taxon>Bacillati</taxon>
        <taxon>Actinomycetota</taxon>
        <taxon>Actinomycetes</taxon>
        <taxon>Kitasatosporales</taxon>
        <taxon>Streptomycetaceae</taxon>
        <taxon>Streptomyces</taxon>
    </lineage>
</organism>
<evidence type="ECO:0000313" key="7">
    <source>
        <dbReference type="EMBL" id="AYL37538.1"/>
    </source>
</evidence>
<dbReference type="RefSeq" id="WP_121547066.1">
    <property type="nucleotide sequence ID" value="NZ_CP023407.1"/>
</dbReference>
<dbReference type="Proteomes" id="UP000282170">
    <property type="component" value="Chromosome"/>
</dbReference>
<feature type="transmembrane region" description="Helical" evidence="5">
    <location>
        <begin position="109"/>
        <end position="131"/>
    </location>
</feature>
<dbReference type="AlphaFoldDB" id="A0A494V520"/>
<accession>A0A494V520</accession>
<reference evidence="7 8" key="1">
    <citation type="submission" date="2017-09" db="EMBL/GenBank/DDBJ databases">
        <authorList>
            <person name="Zhang H."/>
            <person name="Hu S."/>
            <person name="Xu J."/>
            <person name="He Z."/>
        </authorList>
    </citation>
    <scope>NUCLEOTIDE SEQUENCE [LARGE SCALE GENOMIC DNA]</scope>
    <source>
        <strain evidence="7 8">TXX3120</strain>
    </source>
</reference>
<feature type="transmembrane region" description="Helical" evidence="5">
    <location>
        <begin position="62"/>
        <end position="89"/>
    </location>
</feature>
<evidence type="ECO:0000313" key="8">
    <source>
        <dbReference type="Proteomes" id="UP000282170"/>
    </source>
</evidence>
<gene>
    <name evidence="7" type="ORF">CNQ36_20285</name>
</gene>
<sequence>MAAKDQPASGRTASPSEARRLTAVSLDLLLALMGGVIAGYAVTVNAAGSPGTVGQQSVPPAVWAASVGAVLAVSFTNQVLLTLVARASLGKLATGLRVIRSSDDGRAGFVRLVGRWLFGFYWSIVFVPLHLATDSNVEQQDAVGLRIVHRQCVPESPMRKDEVL</sequence>
<evidence type="ECO:0000256" key="2">
    <source>
        <dbReference type="ARBA" id="ARBA00022692"/>
    </source>
</evidence>
<keyword evidence="3 5" id="KW-1133">Transmembrane helix</keyword>
<keyword evidence="8" id="KW-1185">Reference proteome</keyword>
<dbReference type="InterPro" id="IPR010432">
    <property type="entry name" value="RDD"/>
</dbReference>
<keyword evidence="4 5" id="KW-0472">Membrane</keyword>
<feature type="domain" description="RDD" evidence="6">
    <location>
        <begin position="18"/>
        <end position="122"/>
    </location>
</feature>
<evidence type="ECO:0000256" key="5">
    <source>
        <dbReference type="SAM" id="Phobius"/>
    </source>
</evidence>
<evidence type="ECO:0000256" key="3">
    <source>
        <dbReference type="ARBA" id="ARBA00022989"/>
    </source>
</evidence>
<protein>
    <submittedName>
        <fullName evidence="7">RDD family protein</fullName>
    </submittedName>
</protein>
<dbReference type="Pfam" id="PF06271">
    <property type="entry name" value="RDD"/>
    <property type="match status" value="1"/>
</dbReference>
<name>A0A494V520_9ACTN</name>
<evidence type="ECO:0000256" key="4">
    <source>
        <dbReference type="ARBA" id="ARBA00023136"/>
    </source>
</evidence>
<feature type="transmembrane region" description="Helical" evidence="5">
    <location>
        <begin position="21"/>
        <end position="42"/>
    </location>
</feature>
<evidence type="ECO:0000256" key="1">
    <source>
        <dbReference type="ARBA" id="ARBA00004141"/>
    </source>
</evidence>
<keyword evidence="2 5" id="KW-0812">Transmembrane</keyword>
<comment type="subcellular location">
    <subcellularLocation>
        <location evidence="1">Membrane</location>
        <topology evidence="1">Multi-pass membrane protein</topology>
    </subcellularLocation>
</comment>
<proteinExistence type="predicted"/>
<dbReference type="EMBL" id="CP023407">
    <property type="protein sequence ID" value="AYL37538.1"/>
    <property type="molecule type" value="Genomic_DNA"/>
</dbReference>